<feature type="compositionally biased region" description="Basic and acidic residues" evidence="1">
    <location>
        <begin position="61"/>
        <end position="73"/>
    </location>
</feature>
<dbReference type="AlphaFoldDB" id="A0ABD3QXW5"/>
<feature type="region of interest" description="Disordered" evidence="1">
    <location>
        <begin position="60"/>
        <end position="156"/>
    </location>
</feature>
<sequence length="194" mass="21384">MGPLGEVGGDVPFYMRHGGGEYVDTGGSSFRLGDNARRWKGGCVVSFAAAGVITGGITRDQCARREDDRKGRMDPMSSFVVGSSPSHPPPVRNIGIADDEVVVATRRTRRRDDDDDGDADEDRRRRRREEESRMSRCGGRSSDERRGRRKCEGNVRGNTDAAGRILLATAAPTATEAMPMMAEGFNRMWMIWKS</sequence>
<accession>A0ABD3QXW5</accession>
<evidence type="ECO:0000313" key="2">
    <source>
        <dbReference type="EMBL" id="KAL3805195.1"/>
    </source>
</evidence>
<proteinExistence type="predicted"/>
<protein>
    <submittedName>
        <fullName evidence="2">Uncharacterized protein</fullName>
    </submittedName>
</protein>
<organism evidence="2 3">
    <name type="scientific">Stephanodiscus triporus</name>
    <dbReference type="NCBI Taxonomy" id="2934178"/>
    <lineage>
        <taxon>Eukaryota</taxon>
        <taxon>Sar</taxon>
        <taxon>Stramenopiles</taxon>
        <taxon>Ochrophyta</taxon>
        <taxon>Bacillariophyta</taxon>
        <taxon>Coscinodiscophyceae</taxon>
        <taxon>Thalassiosirophycidae</taxon>
        <taxon>Stephanodiscales</taxon>
        <taxon>Stephanodiscaceae</taxon>
        <taxon>Stephanodiscus</taxon>
    </lineage>
</organism>
<comment type="caution">
    <text evidence="2">The sequence shown here is derived from an EMBL/GenBank/DDBJ whole genome shotgun (WGS) entry which is preliminary data.</text>
</comment>
<dbReference type="EMBL" id="JALLAZ020000044">
    <property type="protein sequence ID" value="KAL3805195.1"/>
    <property type="molecule type" value="Genomic_DNA"/>
</dbReference>
<feature type="compositionally biased region" description="Basic and acidic residues" evidence="1">
    <location>
        <begin position="141"/>
        <end position="153"/>
    </location>
</feature>
<gene>
    <name evidence="2" type="ORF">ACHAW5_010168</name>
</gene>
<feature type="compositionally biased region" description="Low complexity" evidence="1">
    <location>
        <begin position="75"/>
        <end position="85"/>
    </location>
</feature>
<dbReference type="Proteomes" id="UP001530315">
    <property type="component" value="Unassembled WGS sequence"/>
</dbReference>
<name>A0ABD3QXW5_9STRA</name>
<evidence type="ECO:0000256" key="1">
    <source>
        <dbReference type="SAM" id="MobiDB-lite"/>
    </source>
</evidence>
<keyword evidence="3" id="KW-1185">Reference proteome</keyword>
<reference evidence="2 3" key="1">
    <citation type="submission" date="2024-10" db="EMBL/GenBank/DDBJ databases">
        <title>Updated reference genomes for cyclostephanoid diatoms.</title>
        <authorList>
            <person name="Roberts W.R."/>
            <person name="Alverson A.J."/>
        </authorList>
    </citation>
    <scope>NUCLEOTIDE SEQUENCE [LARGE SCALE GENOMIC DNA]</scope>
    <source>
        <strain evidence="2 3">AJA276-08</strain>
    </source>
</reference>
<evidence type="ECO:0000313" key="3">
    <source>
        <dbReference type="Proteomes" id="UP001530315"/>
    </source>
</evidence>